<dbReference type="PANTHER" id="PTHR42948:SF1">
    <property type="entry name" value="TRANSPORTER"/>
    <property type="match status" value="1"/>
</dbReference>
<keyword evidence="2 6" id="KW-0813">Transport</keyword>
<evidence type="ECO:0000256" key="1">
    <source>
        <dbReference type="ARBA" id="ARBA00004141"/>
    </source>
</evidence>
<feature type="region of interest" description="Disordered" evidence="7">
    <location>
        <begin position="416"/>
        <end position="514"/>
    </location>
</feature>
<keyword evidence="6" id="KW-0769">Symport</keyword>
<evidence type="ECO:0000256" key="2">
    <source>
        <dbReference type="ARBA" id="ARBA00022448"/>
    </source>
</evidence>
<feature type="compositionally biased region" description="Basic and acidic residues" evidence="7">
    <location>
        <begin position="450"/>
        <end position="462"/>
    </location>
</feature>
<evidence type="ECO:0000256" key="3">
    <source>
        <dbReference type="ARBA" id="ARBA00022692"/>
    </source>
</evidence>
<proteinExistence type="inferred from homology"/>
<dbReference type="InterPro" id="IPR000175">
    <property type="entry name" value="Na/ntran_symport"/>
</dbReference>
<evidence type="ECO:0000256" key="8">
    <source>
        <dbReference type="SAM" id="Phobius"/>
    </source>
</evidence>
<dbReference type="GO" id="GO:0016020">
    <property type="term" value="C:membrane"/>
    <property type="evidence" value="ECO:0007669"/>
    <property type="project" value="UniProtKB-SubCell"/>
</dbReference>
<dbReference type="PROSITE" id="PS50267">
    <property type="entry name" value="NA_NEUROTRAN_SYMP_3"/>
    <property type="match status" value="1"/>
</dbReference>
<dbReference type="NCBIfam" id="NF037979">
    <property type="entry name" value="Na_transp"/>
    <property type="match status" value="1"/>
</dbReference>
<dbReference type="PROSITE" id="PS00610">
    <property type="entry name" value="NA_NEUROTRAN_SYMP_1"/>
    <property type="match status" value="1"/>
</dbReference>
<dbReference type="STRING" id="1123357.SAMN02745244_01103"/>
<feature type="transmembrane region" description="Helical" evidence="8">
    <location>
        <begin position="363"/>
        <end position="386"/>
    </location>
</feature>
<dbReference type="PANTHER" id="PTHR42948">
    <property type="entry name" value="TRANSPORTER"/>
    <property type="match status" value="1"/>
</dbReference>
<dbReference type="AlphaFoldDB" id="A0A1M6E4F2"/>
<feature type="transmembrane region" description="Helical" evidence="8">
    <location>
        <begin position="184"/>
        <end position="206"/>
    </location>
</feature>
<feature type="transmembrane region" description="Helical" evidence="8">
    <location>
        <begin position="226"/>
        <end position="252"/>
    </location>
</feature>
<keyword evidence="10" id="KW-1185">Reference proteome</keyword>
<feature type="transmembrane region" description="Helical" evidence="8">
    <location>
        <begin position="18"/>
        <end position="37"/>
    </location>
</feature>
<dbReference type="EMBL" id="FQZG01000015">
    <property type="protein sequence ID" value="SHI80263.1"/>
    <property type="molecule type" value="Genomic_DNA"/>
</dbReference>
<evidence type="ECO:0000256" key="7">
    <source>
        <dbReference type="SAM" id="MobiDB-lite"/>
    </source>
</evidence>
<reference evidence="9 10" key="1">
    <citation type="submission" date="2016-11" db="EMBL/GenBank/DDBJ databases">
        <authorList>
            <person name="Jaros S."/>
            <person name="Januszkiewicz K."/>
            <person name="Wedrychowicz H."/>
        </authorList>
    </citation>
    <scope>NUCLEOTIDE SEQUENCE [LARGE SCALE GENOMIC DNA]</scope>
    <source>
        <strain evidence="9 10">DSM 12906</strain>
    </source>
</reference>
<feature type="transmembrane region" description="Helical" evidence="8">
    <location>
        <begin position="327"/>
        <end position="351"/>
    </location>
</feature>
<feature type="transmembrane region" description="Helical" evidence="8">
    <location>
        <begin position="152"/>
        <end position="172"/>
    </location>
</feature>
<dbReference type="GO" id="GO:0015293">
    <property type="term" value="F:symporter activity"/>
    <property type="evidence" value="ECO:0007669"/>
    <property type="project" value="UniProtKB-KW"/>
</dbReference>
<gene>
    <name evidence="9" type="ORF">SAMN02745244_01103</name>
</gene>
<feature type="transmembrane region" description="Helical" evidence="8">
    <location>
        <begin position="92"/>
        <end position="121"/>
    </location>
</feature>
<comment type="subcellular location">
    <subcellularLocation>
        <location evidence="1">Membrane</location>
        <topology evidence="1">Multi-pass membrane protein</topology>
    </subcellularLocation>
</comment>
<dbReference type="CDD" id="cd10334">
    <property type="entry name" value="SLC6sbd_u1"/>
    <property type="match status" value="1"/>
</dbReference>
<evidence type="ECO:0000313" key="9">
    <source>
        <dbReference type="EMBL" id="SHI80263.1"/>
    </source>
</evidence>
<keyword evidence="3 6" id="KW-0812">Transmembrane</keyword>
<feature type="compositionally biased region" description="Basic residues" evidence="7">
    <location>
        <begin position="505"/>
        <end position="514"/>
    </location>
</feature>
<keyword evidence="4 8" id="KW-1133">Transmembrane helix</keyword>
<sequence length="514" mass="54972">MSAPAKSAKPEVFSSRNFFIVSAIGSAVGLGNIWRFPYVAYTNGGGAFLIPYLIALLSAGIPLLFFDYAVGHRYRGSAPLALRRLGGKATEAIGWWQVLVAFVIAIYYAAIVAWAAMYMFFSVTKAWGTDPEAFLHDEFLHVAETPGVGFDFVPGLLIPILAVWLVTLGILARGVNKGLARANMIFMPLLVVMFVMLVVRSLFLPGSAEGLNHFFTPDWAALADPSVWAAAYSQIFFSLSVGFGIMLTYSSYLKRKTDLTGSGLVVGFANSSFEMLAGIGVFAALGFMAQAQGVGVGDVVSSGLTLAFVAFPTIISEAPGGSLMGVLFFGSLVFAGVTSMISIIEVVIAGVRDKLGVSRTRAIVLVGVPMALISTSLLATTTGIYLPGHHRRVREQAGHPGGRVRLRHRRRLVLETAPHPAAPPRPVLQLQGGPCLGVDHGRPGAPRAGLHPDHGGDRQDRHPIRRLPPRAARRVGLGHGGQPGDTRRPPLADPMATGTQPGVRRERRRPWARG</sequence>
<accession>A0A1M6E4F2</accession>
<organism evidence="9 10">
    <name type="scientific">Tessaracoccus bendigoensis DSM 12906</name>
    <dbReference type="NCBI Taxonomy" id="1123357"/>
    <lineage>
        <taxon>Bacteria</taxon>
        <taxon>Bacillati</taxon>
        <taxon>Actinomycetota</taxon>
        <taxon>Actinomycetes</taxon>
        <taxon>Propionibacteriales</taxon>
        <taxon>Propionibacteriaceae</taxon>
        <taxon>Tessaracoccus</taxon>
    </lineage>
</organism>
<feature type="transmembrane region" description="Helical" evidence="8">
    <location>
        <begin position="49"/>
        <end position="71"/>
    </location>
</feature>
<feature type="transmembrane region" description="Helical" evidence="8">
    <location>
        <begin position="264"/>
        <end position="288"/>
    </location>
</feature>
<dbReference type="Proteomes" id="UP000184512">
    <property type="component" value="Unassembled WGS sequence"/>
</dbReference>
<protein>
    <recommendedName>
        <fullName evidence="6">Transporter</fullName>
    </recommendedName>
</protein>
<name>A0A1M6E4F2_9ACTN</name>
<evidence type="ECO:0000256" key="5">
    <source>
        <dbReference type="ARBA" id="ARBA00023136"/>
    </source>
</evidence>
<evidence type="ECO:0000256" key="6">
    <source>
        <dbReference type="RuleBase" id="RU003732"/>
    </source>
</evidence>
<dbReference type="SUPFAM" id="SSF161070">
    <property type="entry name" value="SNF-like"/>
    <property type="match status" value="1"/>
</dbReference>
<evidence type="ECO:0000313" key="10">
    <source>
        <dbReference type="Proteomes" id="UP000184512"/>
    </source>
</evidence>
<dbReference type="PRINTS" id="PR00176">
    <property type="entry name" value="NANEUSMPORT"/>
</dbReference>
<feature type="compositionally biased region" description="Basic residues" evidence="7">
    <location>
        <begin position="463"/>
        <end position="473"/>
    </location>
</feature>
<comment type="similarity">
    <text evidence="6">Belongs to the sodium:neurotransmitter symporter (SNF) (TC 2.A.22) family.</text>
</comment>
<dbReference type="InterPro" id="IPR037272">
    <property type="entry name" value="SNS_sf"/>
</dbReference>
<evidence type="ECO:0000256" key="4">
    <source>
        <dbReference type="ARBA" id="ARBA00022989"/>
    </source>
</evidence>
<dbReference type="Pfam" id="PF00209">
    <property type="entry name" value="SNF"/>
    <property type="match status" value="2"/>
</dbReference>
<keyword evidence="5 8" id="KW-0472">Membrane</keyword>